<dbReference type="Gene3D" id="1.10.287.470">
    <property type="entry name" value="Helix hairpin bin"/>
    <property type="match status" value="1"/>
</dbReference>
<dbReference type="OrthoDB" id="9806939at2"/>
<evidence type="ECO:0000259" key="3">
    <source>
        <dbReference type="Pfam" id="PF25967"/>
    </source>
</evidence>
<dbReference type="Gene3D" id="2.40.30.170">
    <property type="match status" value="1"/>
</dbReference>
<dbReference type="SUPFAM" id="SSF111369">
    <property type="entry name" value="HlyD-like secretion proteins"/>
    <property type="match status" value="1"/>
</dbReference>
<dbReference type="KEGG" id="ajp:AMJAP_2762"/>
<keyword evidence="2" id="KW-1133">Transmembrane helix</keyword>
<evidence type="ECO:0000256" key="2">
    <source>
        <dbReference type="SAM" id="Phobius"/>
    </source>
</evidence>
<organism evidence="4 5">
    <name type="scientific">Amphritea japonica ATCC BAA-1530</name>
    <dbReference type="NCBI Taxonomy" id="1278309"/>
    <lineage>
        <taxon>Bacteria</taxon>
        <taxon>Pseudomonadati</taxon>
        <taxon>Pseudomonadota</taxon>
        <taxon>Gammaproteobacteria</taxon>
        <taxon>Oceanospirillales</taxon>
        <taxon>Oceanospirillaceae</taxon>
        <taxon>Amphritea</taxon>
    </lineage>
</organism>
<evidence type="ECO:0000313" key="4">
    <source>
        <dbReference type="EMBL" id="BBB27348.1"/>
    </source>
</evidence>
<feature type="transmembrane region" description="Helical" evidence="2">
    <location>
        <begin position="9"/>
        <end position="26"/>
    </location>
</feature>
<dbReference type="AlphaFoldDB" id="A0A7R6P4U6"/>
<dbReference type="InterPro" id="IPR058627">
    <property type="entry name" value="MdtA-like_C"/>
</dbReference>
<dbReference type="GO" id="GO:0015562">
    <property type="term" value="F:efflux transmembrane transporter activity"/>
    <property type="evidence" value="ECO:0007669"/>
    <property type="project" value="TreeGrafter"/>
</dbReference>
<protein>
    <recommendedName>
        <fullName evidence="3">Multidrug resistance protein MdtA-like C-terminal permuted SH3 domain-containing protein</fullName>
    </recommendedName>
</protein>
<feature type="coiled-coil region" evidence="1">
    <location>
        <begin position="170"/>
        <end position="218"/>
    </location>
</feature>
<dbReference type="PANTHER" id="PTHR30469">
    <property type="entry name" value="MULTIDRUG RESISTANCE PROTEIN MDTA"/>
    <property type="match status" value="1"/>
</dbReference>
<evidence type="ECO:0000313" key="5">
    <source>
        <dbReference type="Proteomes" id="UP000595663"/>
    </source>
</evidence>
<dbReference type="GO" id="GO:1990281">
    <property type="term" value="C:efflux pump complex"/>
    <property type="evidence" value="ECO:0007669"/>
    <property type="project" value="TreeGrafter"/>
</dbReference>
<name>A0A7R6P4U6_9GAMM</name>
<proteinExistence type="predicted"/>
<feature type="domain" description="Multidrug resistance protein MdtA-like C-terminal permuted SH3" evidence="3">
    <location>
        <begin position="367"/>
        <end position="421"/>
    </location>
</feature>
<dbReference type="RefSeq" id="WP_019623245.1">
    <property type="nucleotide sequence ID" value="NZ_AP014545.1"/>
</dbReference>
<keyword evidence="1" id="KW-0175">Coiled coil</keyword>
<gene>
    <name evidence="4" type="ORF">AMJAP_2762</name>
</gene>
<accession>A0A7R6P4U6</accession>
<keyword evidence="5" id="KW-1185">Reference proteome</keyword>
<dbReference type="EMBL" id="AP014545">
    <property type="protein sequence ID" value="BBB27348.1"/>
    <property type="molecule type" value="Genomic_DNA"/>
</dbReference>
<evidence type="ECO:0000256" key="1">
    <source>
        <dbReference type="SAM" id="Coils"/>
    </source>
</evidence>
<dbReference type="Gene3D" id="2.40.420.20">
    <property type="match status" value="1"/>
</dbReference>
<dbReference type="Gene3D" id="2.40.50.100">
    <property type="match status" value="1"/>
</dbReference>
<dbReference type="Proteomes" id="UP000595663">
    <property type="component" value="Chromosome"/>
</dbReference>
<keyword evidence="2" id="KW-0812">Transmembrane</keyword>
<dbReference type="Pfam" id="PF25967">
    <property type="entry name" value="RND-MFP_C"/>
    <property type="match status" value="1"/>
</dbReference>
<keyword evidence="2" id="KW-0472">Membrane</keyword>
<reference evidence="4 5" key="1">
    <citation type="journal article" date="2008" name="Int. J. Syst. Evol. Microbiol.">
        <title>Amphritea japonica sp. nov. and Amphritea balenae sp. nov., isolated from the sediment adjacent to sperm whale carcasses off Kagoshima, Japan.</title>
        <authorList>
            <person name="Miyazaki M."/>
            <person name="Nogi Y."/>
            <person name="Fujiwara Y."/>
            <person name="Kawato M."/>
            <person name="Nagahama T."/>
            <person name="Kubokawa K."/>
            <person name="Horikoshi K."/>
        </authorList>
    </citation>
    <scope>NUCLEOTIDE SEQUENCE [LARGE SCALE GENOMIC DNA]</scope>
    <source>
        <strain evidence="4 5">ATCC BAA-1530</strain>
    </source>
</reference>
<sequence length="463" mass="50903">MKKLLQKPLTFLIVLAIGVGLTVLMVKNKPEVTHNNAEMQARTINIIRVQTMPYRHRVSAYGNVEPAVSLQGKAELNGKITYLHHKLKQGNSIAAGTVVARIDVDDFVVSLKQSEADLKSSESTLRQIEEEQKTTARSLKLAKDNLRVGEKELTRIQDIWKKRLIARSTLDAEEQKVIQLRQSVSDLQGQLNTYASRLAAENAKISRAEEQVKGQQTTLGRTEIVMPFDARVGDVSVEIGEFVTAGSVLFEALNLDGVEINAQVPVNQMRGLVQPLQNRELNLTVDNLAQALDDLKLQAIVKLVGDQGNAQWDAEVLRFTESIDPQRRTLGIVVAVDKPYEKIIPGKRPPLLKGMFTQVDIFTPASDALVIPYQALHQGRVYLMNSDSQLEIRPVEVMLLQGEMAVIAGGLNPGDQLIVNDLIPVIEGMPLKANIDTALETELQQLAAGGAVEALESQGVIAE</sequence>